<keyword evidence="2" id="KW-1133">Transmembrane helix</keyword>
<dbReference type="AlphaFoldDB" id="A0A4U0VLX3"/>
<keyword evidence="2" id="KW-0472">Membrane</keyword>
<feature type="region of interest" description="Disordered" evidence="1">
    <location>
        <begin position="1"/>
        <end position="21"/>
    </location>
</feature>
<evidence type="ECO:0000313" key="3">
    <source>
        <dbReference type="EMBL" id="TKA49495.1"/>
    </source>
</evidence>
<feature type="transmembrane region" description="Helical" evidence="2">
    <location>
        <begin position="53"/>
        <end position="74"/>
    </location>
</feature>
<dbReference type="Proteomes" id="UP000310066">
    <property type="component" value="Unassembled WGS sequence"/>
</dbReference>
<gene>
    <name evidence="3" type="ORF">B0A54_00162</name>
</gene>
<dbReference type="EMBL" id="NAJP01000001">
    <property type="protein sequence ID" value="TKA49495.1"/>
    <property type="molecule type" value="Genomic_DNA"/>
</dbReference>
<accession>A0A4U0VLX3</accession>
<proteinExistence type="predicted"/>
<evidence type="ECO:0000256" key="1">
    <source>
        <dbReference type="SAM" id="MobiDB-lite"/>
    </source>
</evidence>
<organism evidence="3 4">
    <name type="scientific">Friedmanniomyces endolithicus</name>
    <dbReference type="NCBI Taxonomy" id="329885"/>
    <lineage>
        <taxon>Eukaryota</taxon>
        <taxon>Fungi</taxon>
        <taxon>Dikarya</taxon>
        <taxon>Ascomycota</taxon>
        <taxon>Pezizomycotina</taxon>
        <taxon>Dothideomycetes</taxon>
        <taxon>Dothideomycetidae</taxon>
        <taxon>Mycosphaerellales</taxon>
        <taxon>Teratosphaeriaceae</taxon>
        <taxon>Friedmanniomyces</taxon>
    </lineage>
</organism>
<name>A0A4U0VLX3_9PEZI</name>
<sequence>MTLSATEMSPILVAAPATQNPSPTTVGMYDDLDLDGDTLDVLDFGGAEDDITLYEWFVIFLLTILLVVCSLGVVGEVEKAKVKGWAGAVYGSALSIHRE</sequence>
<evidence type="ECO:0000313" key="4">
    <source>
        <dbReference type="Proteomes" id="UP000310066"/>
    </source>
</evidence>
<comment type="caution">
    <text evidence="3">The sequence shown here is derived from an EMBL/GenBank/DDBJ whole genome shotgun (WGS) entry which is preliminary data.</text>
</comment>
<protein>
    <submittedName>
        <fullName evidence="3">Uncharacterized protein</fullName>
    </submittedName>
</protein>
<reference evidence="3 4" key="1">
    <citation type="submission" date="2017-03" db="EMBL/GenBank/DDBJ databases">
        <title>Genomes of endolithic fungi from Antarctica.</title>
        <authorList>
            <person name="Coleine C."/>
            <person name="Masonjones S."/>
            <person name="Stajich J.E."/>
        </authorList>
    </citation>
    <scope>NUCLEOTIDE SEQUENCE [LARGE SCALE GENOMIC DNA]</scope>
    <source>
        <strain evidence="3 4">CCFEE 5311</strain>
    </source>
</reference>
<evidence type="ECO:0000256" key="2">
    <source>
        <dbReference type="SAM" id="Phobius"/>
    </source>
</evidence>
<keyword evidence="2" id="KW-0812">Transmembrane</keyword>